<evidence type="ECO:0000313" key="1">
    <source>
        <dbReference type="EMBL" id="QJA44289.1"/>
    </source>
</evidence>
<accession>A0A6H1ZA02</accession>
<gene>
    <name evidence="1" type="ORF">TM448A00093_0019</name>
</gene>
<proteinExistence type="predicted"/>
<reference evidence="1" key="1">
    <citation type="submission" date="2020-03" db="EMBL/GenBank/DDBJ databases">
        <title>The deep terrestrial virosphere.</title>
        <authorList>
            <person name="Holmfeldt K."/>
            <person name="Nilsson E."/>
            <person name="Simone D."/>
            <person name="Lopez-Fernandez M."/>
            <person name="Wu X."/>
            <person name="de Brujin I."/>
            <person name="Lundin D."/>
            <person name="Andersson A."/>
            <person name="Bertilsson S."/>
            <person name="Dopson M."/>
        </authorList>
    </citation>
    <scope>NUCLEOTIDE SEQUENCE</scope>
    <source>
        <strain evidence="1">TM448A00093</strain>
    </source>
</reference>
<dbReference type="SUPFAM" id="SSF49899">
    <property type="entry name" value="Concanavalin A-like lectins/glucanases"/>
    <property type="match status" value="1"/>
</dbReference>
<keyword evidence="1" id="KW-0430">Lectin</keyword>
<sequence length="265" mass="28467">MDRRWCKLILLISFLLIPSLCFAMPLWQVGGDTPVSGGSSCSSCTPGDPTDVLCEDFDLSEYICSWTETTTDCASGYPNGDATHSGTLSCTDKGAYALEIKYAASPLTEVCSSRIDAGSAITAGHIQFYLNVIDAAIGSGSVALAQATASVDGTNDIFAWKIIYRSSTQYDLYCYCYNTSATYSSIVSISMNEGTWYGVGLTYDTNAGTAEMFIGGISKGTVSNLNNTRDPRYFFVGSVIDVEPDTDFQVDLLKWDDDTMPGACP</sequence>
<dbReference type="EMBL" id="MT143975">
    <property type="protein sequence ID" value="QJA44289.1"/>
    <property type="molecule type" value="Genomic_DNA"/>
</dbReference>
<dbReference type="AlphaFoldDB" id="A0A6H1ZA02"/>
<organism evidence="1">
    <name type="scientific">viral metagenome</name>
    <dbReference type="NCBI Taxonomy" id="1070528"/>
    <lineage>
        <taxon>unclassified sequences</taxon>
        <taxon>metagenomes</taxon>
        <taxon>organismal metagenomes</taxon>
    </lineage>
</organism>
<name>A0A6H1ZA02_9ZZZZ</name>
<dbReference type="GO" id="GO:0030246">
    <property type="term" value="F:carbohydrate binding"/>
    <property type="evidence" value="ECO:0007669"/>
    <property type="project" value="UniProtKB-KW"/>
</dbReference>
<dbReference type="Gene3D" id="2.60.120.200">
    <property type="match status" value="1"/>
</dbReference>
<dbReference type="InterPro" id="IPR013320">
    <property type="entry name" value="ConA-like_dom_sf"/>
</dbReference>
<protein>
    <submittedName>
        <fullName evidence="1">Putative lectin/glucanase superfamily protein</fullName>
    </submittedName>
</protein>